<comment type="caution">
    <text evidence="1">The sequence shown here is derived from an EMBL/GenBank/DDBJ whole genome shotgun (WGS) entry which is preliminary data.</text>
</comment>
<gene>
    <name evidence="1" type="ORF">H3H45_05660</name>
</gene>
<protein>
    <submittedName>
        <fullName evidence="1">Uncharacterized protein</fullName>
    </submittedName>
</protein>
<dbReference type="RefSeq" id="WP_182832734.1">
    <property type="nucleotide sequence ID" value="NZ_JACJFN010000001.1"/>
</dbReference>
<keyword evidence="2" id="KW-1185">Reference proteome</keyword>
<dbReference type="EMBL" id="JACJFN010000001">
    <property type="protein sequence ID" value="MBB1518718.1"/>
    <property type="molecule type" value="Genomic_DNA"/>
</dbReference>
<dbReference type="AlphaFoldDB" id="A0A7W4DA05"/>
<organism evidence="1 2">
    <name type="scientific">Aquipseudomonas guryensis</name>
    <dbReference type="NCBI Taxonomy" id="2759165"/>
    <lineage>
        <taxon>Bacteria</taxon>
        <taxon>Pseudomonadati</taxon>
        <taxon>Pseudomonadota</taxon>
        <taxon>Gammaproteobacteria</taxon>
        <taxon>Pseudomonadales</taxon>
        <taxon>Pseudomonadaceae</taxon>
        <taxon>Aquipseudomonas</taxon>
    </lineage>
</organism>
<evidence type="ECO:0000313" key="1">
    <source>
        <dbReference type="EMBL" id="MBB1518718.1"/>
    </source>
</evidence>
<proteinExistence type="predicted"/>
<evidence type="ECO:0000313" key="2">
    <source>
        <dbReference type="Proteomes" id="UP000581189"/>
    </source>
</evidence>
<sequence>MHASSSLFAERCHAGQRVGMRTVVGKRLWQIVQATVRACRRPRLTHNANLLTENANLHD</sequence>
<name>A0A7W4DA05_9GAMM</name>
<accession>A0A7W4DA05</accession>
<dbReference type="Proteomes" id="UP000581189">
    <property type="component" value="Unassembled WGS sequence"/>
</dbReference>
<reference evidence="1 2" key="1">
    <citation type="submission" date="2020-08" db="EMBL/GenBank/DDBJ databases">
        <authorList>
            <person name="Kim C.M."/>
        </authorList>
    </citation>
    <scope>NUCLEOTIDE SEQUENCE [LARGE SCALE GENOMIC DNA]</scope>
    <source>
        <strain evidence="1 2">SR9</strain>
    </source>
</reference>